<keyword evidence="2" id="KW-1185">Reference proteome</keyword>
<evidence type="ECO:0000313" key="2">
    <source>
        <dbReference type="Proteomes" id="UP001178507"/>
    </source>
</evidence>
<dbReference type="EMBL" id="CAUJNA010001001">
    <property type="protein sequence ID" value="CAJ1383256.1"/>
    <property type="molecule type" value="Genomic_DNA"/>
</dbReference>
<evidence type="ECO:0000313" key="1">
    <source>
        <dbReference type="EMBL" id="CAJ1383256.1"/>
    </source>
</evidence>
<name>A0AA36I8V6_9DINO</name>
<gene>
    <name evidence="1" type="ORF">EVOR1521_LOCUS10420</name>
</gene>
<proteinExistence type="predicted"/>
<reference evidence="1" key="1">
    <citation type="submission" date="2023-08" db="EMBL/GenBank/DDBJ databases">
        <authorList>
            <person name="Chen Y."/>
            <person name="Shah S."/>
            <person name="Dougan E. K."/>
            <person name="Thang M."/>
            <person name="Chan C."/>
        </authorList>
    </citation>
    <scope>NUCLEOTIDE SEQUENCE</scope>
</reference>
<sequence length="147" mass="15732">MPEAVLSGSSMQESQWSESCLKLRSNGTWVIKESAGYEDSHARGNSEASGGGTWAVSADGTCLVLAVLKFDSGNSDARAPKQEEVGKTYSLELAALKVGNADSPFFQIKLKCEGISEFLASLGQDKPVDERPALRSTAARLLSWFGR</sequence>
<comment type="caution">
    <text evidence="1">The sequence shown here is derived from an EMBL/GenBank/DDBJ whole genome shotgun (WGS) entry which is preliminary data.</text>
</comment>
<dbReference type="AlphaFoldDB" id="A0AA36I8V6"/>
<protein>
    <submittedName>
        <fullName evidence="1">Uncharacterized protein</fullName>
    </submittedName>
</protein>
<dbReference type="Proteomes" id="UP001178507">
    <property type="component" value="Unassembled WGS sequence"/>
</dbReference>
<organism evidence="1 2">
    <name type="scientific">Effrenium voratum</name>
    <dbReference type="NCBI Taxonomy" id="2562239"/>
    <lineage>
        <taxon>Eukaryota</taxon>
        <taxon>Sar</taxon>
        <taxon>Alveolata</taxon>
        <taxon>Dinophyceae</taxon>
        <taxon>Suessiales</taxon>
        <taxon>Symbiodiniaceae</taxon>
        <taxon>Effrenium</taxon>
    </lineage>
</organism>
<accession>A0AA36I8V6</accession>